<organism evidence="1">
    <name type="scientific">marine sediment metagenome</name>
    <dbReference type="NCBI Taxonomy" id="412755"/>
    <lineage>
        <taxon>unclassified sequences</taxon>
        <taxon>metagenomes</taxon>
        <taxon>ecological metagenomes</taxon>
    </lineage>
</organism>
<name>A0A0F9TLS9_9ZZZZ</name>
<dbReference type="EMBL" id="LAZR01000234">
    <property type="protein sequence ID" value="KKN80224.1"/>
    <property type="molecule type" value="Genomic_DNA"/>
</dbReference>
<dbReference type="Gene3D" id="3.30.40.220">
    <property type="match status" value="1"/>
</dbReference>
<comment type="caution">
    <text evidence="1">The sequence shown here is derived from an EMBL/GenBank/DDBJ whole genome shotgun (WGS) entry which is preliminary data.</text>
</comment>
<evidence type="ECO:0000313" key="1">
    <source>
        <dbReference type="EMBL" id="KKN80224.1"/>
    </source>
</evidence>
<protein>
    <submittedName>
        <fullName evidence="1">Uncharacterized protein</fullName>
    </submittedName>
</protein>
<dbReference type="AlphaFoldDB" id="A0A0F9TLS9"/>
<sequence length="77" mass="8578">MLAEQDGKCFYTGRTMTIGLGTRGDVHPDQISVDRKDPDAGYTQGNMVLCCLWVNCAKARMTIENLKTRAVELLEAR</sequence>
<proteinExistence type="predicted"/>
<gene>
    <name evidence="1" type="ORF">LCGC14_0331790</name>
</gene>
<accession>A0A0F9TLS9</accession>
<reference evidence="1" key="1">
    <citation type="journal article" date="2015" name="Nature">
        <title>Complex archaea that bridge the gap between prokaryotes and eukaryotes.</title>
        <authorList>
            <person name="Spang A."/>
            <person name="Saw J.H."/>
            <person name="Jorgensen S.L."/>
            <person name="Zaremba-Niedzwiedzka K."/>
            <person name="Martijn J."/>
            <person name="Lind A.E."/>
            <person name="van Eijk R."/>
            <person name="Schleper C."/>
            <person name="Guy L."/>
            <person name="Ettema T.J."/>
        </authorList>
    </citation>
    <scope>NUCLEOTIDE SEQUENCE</scope>
</reference>